<dbReference type="SUPFAM" id="SSF51004">
    <property type="entry name" value="C-terminal (heme d1) domain of cytochrome cd1-nitrite reductase"/>
    <property type="match status" value="1"/>
</dbReference>
<keyword evidence="3" id="KW-1185">Reference proteome</keyword>
<dbReference type="EMBL" id="MLCF01000017">
    <property type="protein sequence ID" value="OIV38608.1"/>
    <property type="molecule type" value="Genomic_DNA"/>
</dbReference>
<evidence type="ECO:0000256" key="1">
    <source>
        <dbReference type="ARBA" id="ARBA00005564"/>
    </source>
</evidence>
<evidence type="ECO:0000313" key="2">
    <source>
        <dbReference type="EMBL" id="OIV38608.1"/>
    </source>
</evidence>
<evidence type="ECO:0008006" key="4">
    <source>
        <dbReference type="Google" id="ProtNLM"/>
    </source>
</evidence>
<accession>A0A1J7CAR1</accession>
<comment type="caution">
    <text evidence="2">The sequence shown here is derived from an EMBL/GenBank/DDBJ whole genome shotgun (WGS) entry which is preliminary data.</text>
</comment>
<dbReference type="InterPro" id="IPR050282">
    <property type="entry name" value="Cycloisomerase_2"/>
</dbReference>
<dbReference type="Gene3D" id="2.130.10.10">
    <property type="entry name" value="YVTN repeat-like/Quinoprotein amine dehydrogenase"/>
    <property type="match status" value="1"/>
</dbReference>
<dbReference type="InterPro" id="IPR011048">
    <property type="entry name" value="Haem_d1_sf"/>
</dbReference>
<dbReference type="Proteomes" id="UP000243342">
    <property type="component" value="Unassembled WGS sequence"/>
</dbReference>
<organism evidence="2 3">
    <name type="scientific">Mangrovactinospora gilvigrisea</name>
    <dbReference type="NCBI Taxonomy" id="1428644"/>
    <lineage>
        <taxon>Bacteria</taxon>
        <taxon>Bacillati</taxon>
        <taxon>Actinomycetota</taxon>
        <taxon>Actinomycetes</taxon>
        <taxon>Kitasatosporales</taxon>
        <taxon>Streptomycetaceae</taxon>
        <taxon>Mangrovactinospora</taxon>
    </lineage>
</organism>
<gene>
    <name evidence="2" type="ORF">BIV57_04980</name>
</gene>
<dbReference type="GO" id="GO:0005829">
    <property type="term" value="C:cytosol"/>
    <property type="evidence" value="ECO:0007669"/>
    <property type="project" value="TreeGrafter"/>
</dbReference>
<dbReference type="PANTHER" id="PTHR30344:SF1">
    <property type="entry name" value="6-PHOSPHOGLUCONOLACTONASE"/>
    <property type="match status" value="1"/>
</dbReference>
<proteinExistence type="inferred from homology"/>
<evidence type="ECO:0000313" key="3">
    <source>
        <dbReference type="Proteomes" id="UP000243342"/>
    </source>
</evidence>
<dbReference type="InterPro" id="IPR015943">
    <property type="entry name" value="WD40/YVTN_repeat-like_dom_sf"/>
</dbReference>
<dbReference type="InterPro" id="IPR019405">
    <property type="entry name" value="Lactonase_7-beta_prop"/>
</dbReference>
<dbReference type="PANTHER" id="PTHR30344">
    <property type="entry name" value="6-PHOSPHOGLUCONOLACTONASE-RELATED"/>
    <property type="match status" value="1"/>
</dbReference>
<comment type="similarity">
    <text evidence="1">Belongs to the cycloisomerase 2 family.</text>
</comment>
<dbReference type="AlphaFoldDB" id="A0A1J7CAR1"/>
<protein>
    <recommendedName>
        <fullName evidence="4">6-phosphogluconolactonase</fullName>
    </recommendedName>
</protein>
<dbReference type="GO" id="GO:0017057">
    <property type="term" value="F:6-phosphogluconolactonase activity"/>
    <property type="evidence" value="ECO:0007669"/>
    <property type="project" value="TreeGrafter"/>
</dbReference>
<name>A0A1J7CAR1_9ACTN</name>
<dbReference type="Pfam" id="PF10282">
    <property type="entry name" value="Lactonase"/>
    <property type="match status" value="1"/>
</dbReference>
<dbReference type="STRING" id="1428644.BIV57_04980"/>
<reference evidence="2 3" key="1">
    <citation type="submission" date="2016-10" db="EMBL/GenBank/DDBJ databases">
        <title>Genome sequence of Streptomyces gilvigriseus MUSC 26.</title>
        <authorList>
            <person name="Lee L.-H."/>
            <person name="Ser H.-L."/>
        </authorList>
    </citation>
    <scope>NUCLEOTIDE SEQUENCE [LARGE SCALE GENOMIC DNA]</scope>
    <source>
        <strain evidence="2 3">MUSC 26</strain>
    </source>
</reference>
<sequence length="359" mass="36783">MGSYTSAAAPNAPGEGEGVAVFRQDAATGALRPVGAVDPAVDPSYLALHPDGRTVYAVSEAADGQVWAYRFDPADGALTRLGESRSTHGSAPCHLSVDPSGRWLAVANYSSGTVSLHPLGADGAVGEAADVARHEGSGPVTERQEGPHAHMAVFLPGRGTVDGHAVLHVTDLGLDQVITYHVDLEKGALIRASAVRLEPGTGPRHLVHHASGATYVAGELDTSVTVLRRSLTGDGVLEVVGKVPAVVGERPPANEENWPSAIRLSPCQRYLYVANRGRDVVGVFRVGADGMPVPVEDAAAGGPIPREIGFVGKWFYAGAQLGGVVTAFDVDADTGALTSAGVAAEVGSPVALLAVPGRA</sequence>